<sequence>MMDLYIFGHKVKKQGSQSKDLSQRPGLRAEDIKILWASWCDLIIHSTFYGGTEIAYHGTSLTHKQADHICALRYGTSPPHLTFFGRHLDHGVKGFISSSSQEVVIFHTDQEIKQGRPEVETIPLDTHKHENCKIVDVQLASNGSVLFSTMGEGRPIVSGMYEFPSFGRFLQYLRPEPEEMTGFGPPQELKLDDWFPLQGATNATAYTALGDTGQVYTHAVDMRYPKCLGRESSDQTSTPQPVPYLSETVVNKIASGGYYTAAITSDGELYIWGQSPPGTGNELAVLKRDAAVNYEDEFVRSVEVRIEGEVALVTDVAIGWGHMFVAAEVRRNEDDALRAVFAAGCNERGQLGLGSESSTFVEELREVQSLKGKRVRQLLCSGWSSYVVVDDPRGQRVRPEEKG</sequence>
<feature type="repeat" description="RCC1" evidence="2">
    <location>
        <begin position="213"/>
        <end position="266"/>
    </location>
</feature>
<dbReference type="OrthoDB" id="5370059at2759"/>
<accession>A0A6A6RLS9</accession>
<dbReference type="PANTHER" id="PTHR22870">
    <property type="entry name" value="REGULATOR OF CHROMOSOME CONDENSATION"/>
    <property type="match status" value="1"/>
</dbReference>
<reference evidence="3" key="1">
    <citation type="journal article" date="2020" name="Stud. Mycol.">
        <title>101 Dothideomycetes genomes: a test case for predicting lifestyles and emergence of pathogens.</title>
        <authorList>
            <person name="Haridas S."/>
            <person name="Albert R."/>
            <person name="Binder M."/>
            <person name="Bloem J."/>
            <person name="Labutti K."/>
            <person name="Salamov A."/>
            <person name="Andreopoulos B."/>
            <person name="Baker S."/>
            <person name="Barry K."/>
            <person name="Bills G."/>
            <person name="Bluhm B."/>
            <person name="Cannon C."/>
            <person name="Castanera R."/>
            <person name="Culley D."/>
            <person name="Daum C."/>
            <person name="Ezra D."/>
            <person name="Gonzalez J."/>
            <person name="Henrissat B."/>
            <person name="Kuo A."/>
            <person name="Liang C."/>
            <person name="Lipzen A."/>
            <person name="Lutzoni F."/>
            <person name="Magnuson J."/>
            <person name="Mondo S."/>
            <person name="Nolan M."/>
            <person name="Ohm R."/>
            <person name="Pangilinan J."/>
            <person name="Park H.-J."/>
            <person name="Ramirez L."/>
            <person name="Alfaro M."/>
            <person name="Sun H."/>
            <person name="Tritt A."/>
            <person name="Yoshinaga Y."/>
            <person name="Zwiers L.-H."/>
            <person name="Turgeon B."/>
            <person name="Goodwin S."/>
            <person name="Spatafora J."/>
            <person name="Crous P."/>
            <person name="Grigoriev I."/>
        </authorList>
    </citation>
    <scope>NUCLEOTIDE SEQUENCE</scope>
    <source>
        <strain evidence="3">CBS 473.64</strain>
    </source>
</reference>
<dbReference type="PANTHER" id="PTHR22870:SF408">
    <property type="entry name" value="OS09G0560450 PROTEIN"/>
    <property type="match status" value="1"/>
</dbReference>
<evidence type="ECO:0000313" key="4">
    <source>
        <dbReference type="Proteomes" id="UP000799753"/>
    </source>
</evidence>
<dbReference type="InterPro" id="IPR009091">
    <property type="entry name" value="RCC1/BLIP-II"/>
</dbReference>
<dbReference type="Pfam" id="PF13540">
    <property type="entry name" value="RCC1_2"/>
    <property type="match status" value="1"/>
</dbReference>
<protein>
    <submittedName>
        <fullName evidence="3">RCC1/BLIP-II</fullName>
    </submittedName>
</protein>
<evidence type="ECO:0000256" key="1">
    <source>
        <dbReference type="ARBA" id="ARBA00022737"/>
    </source>
</evidence>
<evidence type="ECO:0000256" key="2">
    <source>
        <dbReference type="PROSITE-ProRule" id="PRU00235"/>
    </source>
</evidence>
<dbReference type="AlphaFoldDB" id="A0A6A6RLS9"/>
<keyword evidence="4" id="KW-1185">Reference proteome</keyword>
<gene>
    <name evidence="3" type="ORF">P280DRAFT_462383</name>
</gene>
<organism evidence="3 4">
    <name type="scientific">Massarina eburnea CBS 473.64</name>
    <dbReference type="NCBI Taxonomy" id="1395130"/>
    <lineage>
        <taxon>Eukaryota</taxon>
        <taxon>Fungi</taxon>
        <taxon>Dikarya</taxon>
        <taxon>Ascomycota</taxon>
        <taxon>Pezizomycotina</taxon>
        <taxon>Dothideomycetes</taxon>
        <taxon>Pleosporomycetidae</taxon>
        <taxon>Pleosporales</taxon>
        <taxon>Massarineae</taxon>
        <taxon>Massarinaceae</taxon>
        <taxon>Massarina</taxon>
    </lineage>
</organism>
<dbReference type="Gene3D" id="2.130.10.30">
    <property type="entry name" value="Regulator of chromosome condensation 1/beta-lactamase-inhibitor protein II"/>
    <property type="match status" value="1"/>
</dbReference>
<dbReference type="InterPro" id="IPR051210">
    <property type="entry name" value="Ub_ligase/GEF_domain"/>
</dbReference>
<dbReference type="Proteomes" id="UP000799753">
    <property type="component" value="Unassembled WGS sequence"/>
</dbReference>
<dbReference type="InterPro" id="IPR000408">
    <property type="entry name" value="Reg_chr_condens"/>
</dbReference>
<dbReference type="EMBL" id="MU006811">
    <property type="protein sequence ID" value="KAF2635008.1"/>
    <property type="molecule type" value="Genomic_DNA"/>
</dbReference>
<proteinExistence type="predicted"/>
<dbReference type="SUPFAM" id="SSF50985">
    <property type="entry name" value="RCC1/BLIP-II"/>
    <property type="match status" value="1"/>
</dbReference>
<name>A0A6A6RLS9_9PLEO</name>
<dbReference type="PROSITE" id="PS50012">
    <property type="entry name" value="RCC1_3"/>
    <property type="match status" value="2"/>
</dbReference>
<evidence type="ECO:0000313" key="3">
    <source>
        <dbReference type="EMBL" id="KAF2635008.1"/>
    </source>
</evidence>
<keyword evidence="1" id="KW-0677">Repeat</keyword>
<dbReference type="Pfam" id="PF00415">
    <property type="entry name" value="RCC1"/>
    <property type="match status" value="1"/>
</dbReference>
<feature type="repeat" description="RCC1" evidence="2">
    <location>
        <begin position="338"/>
        <end position="391"/>
    </location>
</feature>